<dbReference type="PANTHER" id="PTHR45877:SF2">
    <property type="entry name" value="E3 UBIQUITIN-PROTEIN LIGASE SINA-RELATED"/>
    <property type="match status" value="1"/>
</dbReference>
<dbReference type="EC" id="2.3.2.27" evidence="10"/>
<evidence type="ECO:0000313" key="14">
    <source>
        <dbReference type="Proteomes" id="UP001154078"/>
    </source>
</evidence>
<protein>
    <recommendedName>
        <fullName evidence="10">E3 ubiquitin-protein ligase</fullName>
        <ecNumber evidence="10">2.3.2.27</ecNumber>
    </recommendedName>
</protein>
<dbReference type="SUPFAM" id="SSF49599">
    <property type="entry name" value="TRAF domain-like"/>
    <property type="match status" value="1"/>
</dbReference>
<feature type="compositionally biased region" description="Polar residues" evidence="11">
    <location>
        <begin position="256"/>
        <end position="266"/>
    </location>
</feature>
<gene>
    <name evidence="13" type="ORF">MELIAE_LOCUS3237</name>
</gene>
<dbReference type="InterPro" id="IPR004162">
    <property type="entry name" value="SINA-like_animal"/>
</dbReference>
<accession>A0A9P0AXX1</accession>
<dbReference type="GO" id="GO:0031624">
    <property type="term" value="F:ubiquitin conjugating enzyme binding"/>
    <property type="evidence" value="ECO:0007669"/>
    <property type="project" value="TreeGrafter"/>
</dbReference>
<dbReference type="InterPro" id="IPR013010">
    <property type="entry name" value="Znf_SIAH"/>
</dbReference>
<evidence type="ECO:0000256" key="10">
    <source>
        <dbReference type="RuleBase" id="RU201113"/>
    </source>
</evidence>
<evidence type="ECO:0000256" key="1">
    <source>
        <dbReference type="ARBA" id="ARBA00000900"/>
    </source>
</evidence>
<dbReference type="EMBL" id="OV121133">
    <property type="protein sequence ID" value="CAH0550410.1"/>
    <property type="molecule type" value="Genomic_DNA"/>
</dbReference>
<reference evidence="13" key="1">
    <citation type="submission" date="2021-12" db="EMBL/GenBank/DDBJ databases">
        <authorList>
            <person name="King R."/>
        </authorList>
    </citation>
    <scope>NUCLEOTIDE SEQUENCE</scope>
</reference>
<proteinExistence type="inferred from homology"/>
<keyword evidence="6 9" id="KW-0863">Zinc-finger</keyword>
<comment type="similarity">
    <text evidence="3 10">Belongs to the SINA (Seven in absentia) family.</text>
</comment>
<dbReference type="FunFam" id="3.30.40.10:FF:000041">
    <property type="entry name" value="E3 ubiquitin-protein ligase SINAT3"/>
    <property type="match status" value="1"/>
</dbReference>
<evidence type="ECO:0000256" key="9">
    <source>
        <dbReference type="PROSITE-ProRule" id="PRU00455"/>
    </source>
</evidence>
<evidence type="ECO:0000256" key="11">
    <source>
        <dbReference type="SAM" id="MobiDB-lite"/>
    </source>
</evidence>
<evidence type="ECO:0000313" key="13">
    <source>
        <dbReference type="EMBL" id="CAH0550410.1"/>
    </source>
</evidence>
<dbReference type="Pfam" id="PF21362">
    <property type="entry name" value="Sina_RING"/>
    <property type="match status" value="1"/>
</dbReference>
<evidence type="ECO:0000256" key="4">
    <source>
        <dbReference type="ARBA" id="ARBA00022679"/>
    </source>
</evidence>
<comment type="domain">
    <text evidence="10">The SBD domain (substrate-binding domain) mediates the interaction with substrate proteins. It is related to the TRAF family.</text>
</comment>
<dbReference type="GO" id="GO:0061630">
    <property type="term" value="F:ubiquitin protein ligase activity"/>
    <property type="evidence" value="ECO:0007669"/>
    <property type="project" value="UniProtKB-EC"/>
</dbReference>
<dbReference type="PANTHER" id="PTHR45877">
    <property type="entry name" value="E3 UBIQUITIN-PROTEIN LIGASE SIAH2"/>
    <property type="match status" value="1"/>
</dbReference>
<dbReference type="AlphaFoldDB" id="A0A9P0AXX1"/>
<keyword evidence="8 10" id="KW-0862">Zinc</keyword>
<evidence type="ECO:0000256" key="5">
    <source>
        <dbReference type="ARBA" id="ARBA00022723"/>
    </source>
</evidence>
<dbReference type="Gene3D" id="3.30.40.10">
    <property type="entry name" value="Zinc/RING finger domain, C3HC4 (zinc finger)"/>
    <property type="match status" value="2"/>
</dbReference>
<evidence type="ECO:0000259" key="12">
    <source>
        <dbReference type="PROSITE" id="PS51081"/>
    </source>
</evidence>
<dbReference type="Pfam" id="PF21361">
    <property type="entry name" value="Sina_ZnF"/>
    <property type="match status" value="1"/>
</dbReference>
<dbReference type="Pfam" id="PF03145">
    <property type="entry name" value="Sina_TRAF"/>
    <property type="match status" value="1"/>
</dbReference>
<dbReference type="PROSITE" id="PS51081">
    <property type="entry name" value="ZF_SIAH"/>
    <property type="match status" value="1"/>
</dbReference>
<dbReference type="OrthoDB" id="4788989at2759"/>
<dbReference type="Gene3D" id="2.60.210.10">
    <property type="entry name" value="Apoptosis, Tumor Necrosis Factor Receptor Associated Protein 2, Chain A"/>
    <property type="match status" value="1"/>
</dbReference>
<dbReference type="InterPro" id="IPR049548">
    <property type="entry name" value="Sina-like_RING"/>
</dbReference>
<dbReference type="GO" id="GO:0008270">
    <property type="term" value="F:zinc ion binding"/>
    <property type="evidence" value="ECO:0007669"/>
    <property type="project" value="UniProtKB-KW"/>
</dbReference>
<keyword evidence="4" id="KW-0808">Transferase</keyword>
<dbReference type="InterPro" id="IPR008974">
    <property type="entry name" value="TRAF-like"/>
</dbReference>
<dbReference type="InterPro" id="IPR018121">
    <property type="entry name" value="7-in-absentia-prot_TRAF-dom"/>
</dbReference>
<comment type="function">
    <text evidence="10">E3 ubiquitin-protein ligase that mediates ubiquitination and subsequent proteasomal degradation of target proteins. E3 ubiquitin ligases accept ubiquitin from an E2 ubiquitin-conjugating enzyme in the form of a thioester and then directly transfers the ubiquitin to targeted substrates.</text>
</comment>
<feature type="compositionally biased region" description="Basic and acidic residues" evidence="11">
    <location>
        <begin position="267"/>
        <end position="282"/>
    </location>
</feature>
<dbReference type="GO" id="GO:0005737">
    <property type="term" value="C:cytoplasm"/>
    <property type="evidence" value="ECO:0007669"/>
    <property type="project" value="InterPro"/>
</dbReference>
<dbReference type="InterPro" id="IPR013083">
    <property type="entry name" value="Znf_RING/FYVE/PHD"/>
</dbReference>
<comment type="catalytic activity">
    <reaction evidence="1 10">
        <text>S-ubiquitinyl-[E2 ubiquitin-conjugating enzyme]-L-cysteine + [acceptor protein]-L-lysine = [E2 ubiquitin-conjugating enzyme]-L-cysteine + N(6)-ubiquitinyl-[acceptor protein]-L-lysine.</text>
        <dbReference type="EC" id="2.3.2.27"/>
    </reaction>
</comment>
<feature type="domain" description="SIAH-type" evidence="12">
    <location>
        <begin position="66"/>
        <end position="124"/>
    </location>
</feature>
<comment type="domain">
    <text evidence="10">The RING-type zinc finger domain is essential for ubiquitin ligase activity.</text>
</comment>
<keyword evidence="7 10" id="KW-0833">Ubl conjugation pathway</keyword>
<dbReference type="Proteomes" id="UP001154078">
    <property type="component" value="Chromosome 2"/>
</dbReference>
<feature type="region of interest" description="Disordered" evidence="11">
    <location>
        <begin position="253"/>
        <end position="304"/>
    </location>
</feature>
<evidence type="ECO:0000256" key="6">
    <source>
        <dbReference type="ARBA" id="ARBA00022771"/>
    </source>
</evidence>
<keyword evidence="14" id="KW-1185">Reference proteome</keyword>
<keyword evidence="5 10" id="KW-0479">Metal-binding</keyword>
<evidence type="ECO:0000256" key="8">
    <source>
        <dbReference type="ARBA" id="ARBA00022833"/>
    </source>
</evidence>
<organism evidence="13 14">
    <name type="scientific">Brassicogethes aeneus</name>
    <name type="common">Rape pollen beetle</name>
    <name type="synonym">Meligethes aeneus</name>
    <dbReference type="NCBI Taxonomy" id="1431903"/>
    <lineage>
        <taxon>Eukaryota</taxon>
        <taxon>Metazoa</taxon>
        <taxon>Ecdysozoa</taxon>
        <taxon>Arthropoda</taxon>
        <taxon>Hexapoda</taxon>
        <taxon>Insecta</taxon>
        <taxon>Pterygota</taxon>
        <taxon>Neoptera</taxon>
        <taxon>Endopterygota</taxon>
        <taxon>Coleoptera</taxon>
        <taxon>Polyphaga</taxon>
        <taxon>Cucujiformia</taxon>
        <taxon>Nitidulidae</taxon>
        <taxon>Meligethinae</taxon>
        <taxon>Brassicogethes</taxon>
    </lineage>
</organism>
<sequence>MEEMYDDLLIELECPICTNYMSPPIRQCVVGHSVCETCRKKLKKCALCQGQFTDARNLTLESLAQKMRYPCIHKTSGCQKRLTFVERDKHEERCNHKGFRCAMEKCNWSGQLEDLNAHWAAKKMTSKPYTSSNLCHTKMKNESFYVNMVNAFDKMFWFKCKLINQKLYWAVQYIGPSRECENFFYEIEMFKQGRTKRKILLSDYCQSIDIENTDLLTKETCICIPTETIEHLLNDDQTLVYYMRIHPVKSGKFENENTQGSSTTETYRARDKSSGRTKDQNRNRKMTIAPNKKNRPSKEGFVVI</sequence>
<dbReference type="GO" id="GO:0043161">
    <property type="term" value="P:proteasome-mediated ubiquitin-dependent protein catabolic process"/>
    <property type="evidence" value="ECO:0007669"/>
    <property type="project" value="TreeGrafter"/>
</dbReference>
<evidence type="ECO:0000256" key="2">
    <source>
        <dbReference type="ARBA" id="ARBA00004906"/>
    </source>
</evidence>
<comment type="pathway">
    <text evidence="2 10">Protein modification; protein ubiquitination.</text>
</comment>
<evidence type="ECO:0000256" key="7">
    <source>
        <dbReference type="ARBA" id="ARBA00022786"/>
    </source>
</evidence>
<evidence type="ECO:0000256" key="3">
    <source>
        <dbReference type="ARBA" id="ARBA00009119"/>
    </source>
</evidence>
<name>A0A9P0AXX1_BRAAE</name>